<feature type="region of interest" description="Disordered" evidence="4">
    <location>
        <begin position="1"/>
        <end position="24"/>
    </location>
</feature>
<keyword evidence="2" id="KW-0238">DNA-binding</keyword>
<dbReference type="CDD" id="cd07377">
    <property type="entry name" value="WHTH_GntR"/>
    <property type="match status" value="1"/>
</dbReference>
<name>A0ABN2Z8V4_9ACTN</name>
<gene>
    <name evidence="6" type="ORF">GCM10009802_48160</name>
</gene>
<accession>A0ABN2Z8V4</accession>
<reference evidence="6 7" key="1">
    <citation type="journal article" date="2019" name="Int. J. Syst. Evol. Microbiol.">
        <title>The Global Catalogue of Microorganisms (GCM) 10K type strain sequencing project: providing services to taxonomists for standard genome sequencing and annotation.</title>
        <authorList>
            <consortium name="The Broad Institute Genomics Platform"/>
            <consortium name="The Broad Institute Genome Sequencing Center for Infectious Disease"/>
            <person name="Wu L."/>
            <person name="Ma J."/>
        </authorList>
    </citation>
    <scope>NUCLEOTIDE SEQUENCE [LARGE SCALE GENOMIC DNA]</scope>
    <source>
        <strain evidence="6 7">JCM 15481</strain>
    </source>
</reference>
<evidence type="ECO:0000313" key="6">
    <source>
        <dbReference type="EMBL" id="GAA2138584.1"/>
    </source>
</evidence>
<organism evidence="6 7">
    <name type="scientific">Streptomyces synnematoformans</name>
    <dbReference type="NCBI Taxonomy" id="415721"/>
    <lineage>
        <taxon>Bacteria</taxon>
        <taxon>Bacillati</taxon>
        <taxon>Actinomycetota</taxon>
        <taxon>Actinomycetes</taxon>
        <taxon>Kitasatosporales</taxon>
        <taxon>Streptomycetaceae</taxon>
        <taxon>Streptomyces</taxon>
    </lineage>
</organism>
<dbReference type="PROSITE" id="PS50949">
    <property type="entry name" value="HTH_GNTR"/>
    <property type="match status" value="1"/>
</dbReference>
<dbReference type="InterPro" id="IPR036388">
    <property type="entry name" value="WH-like_DNA-bd_sf"/>
</dbReference>
<dbReference type="SUPFAM" id="SSF46785">
    <property type="entry name" value="Winged helix' DNA-binding domain"/>
    <property type="match status" value="1"/>
</dbReference>
<dbReference type="Proteomes" id="UP001500443">
    <property type="component" value="Unassembled WGS sequence"/>
</dbReference>
<dbReference type="Pfam" id="PF00392">
    <property type="entry name" value="GntR"/>
    <property type="match status" value="1"/>
</dbReference>
<dbReference type="Gene3D" id="1.10.10.10">
    <property type="entry name" value="Winged helix-like DNA-binding domain superfamily/Winged helix DNA-binding domain"/>
    <property type="match status" value="1"/>
</dbReference>
<dbReference type="EMBL" id="BAAAPF010000197">
    <property type="protein sequence ID" value="GAA2138584.1"/>
    <property type="molecule type" value="Genomic_DNA"/>
</dbReference>
<feature type="compositionally biased region" description="Low complexity" evidence="4">
    <location>
        <begin position="11"/>
        <end position="20"/>
    </location>
</feature>
<keyword evidence="7" id="KW-1185">Reference proteome</keyword>
<dbReference type="PANTHER" id="PTHR43537:SF45">
    <property type="entry name" value="GNTR FAMILY REGULATORY PROTEIN"/>
    <property type="match status" value="1"/>
</dbReference>
<dbReference type="InterPro" id="IPR011711">
    <property type="entry name" value="GntR_C"/>
</dbReference>
<keyword evidence="1" id="KW-0805">Transcription regulation</keyword>
<keyword evidence="3" id="KW-0804">Transcription</keyword>
<dbReference type="InterPro" id="IPR008920">
    <property type="entry name" value="TF_FadR/GntR_C"/>
</dbReference>
<dbReference type="PANTHER" id="PTHR43537">
    <property type="entry name" value="TRANSCRIPTIONAL REGULATOR, GNTR FAMILY"/>
    <property type="match status" value="1"/>
</dbReference>
<evidence type="ECO:0000256" key="1">
    <source>
        <dbReference type="ARBA" id="ARBA00023015"/>
    </source>
</evidence>
<dbReference type="SUPFAM" id="SSF48008">
    <property type="entry name" value="GntR ligand-binding domain-like"/>
    <property type="match status" value="1"/>
</dbReference>
<protein>
    <recommendedName>
        <fullName evidence="5">HTH gntR-type domain-containing protein</fullName>
    </recommendedName>
</protein>
<proteinExistence type="predicted"/>
<evidence type="ECO:0000259" key="5">
    <source>
        <dbReference type="PROSITE" id="PS50949"/>
    </source>
</evidence>
<comment type="caution">
    <text evidence="6">The sequence shown here is derived from an EMBL/GenBank/DDBJ whole genome shotgun (WGS) entry which is preliminary data.</text>
</comment>
<dbReference type="SMART" id="SM00345">
    <property type="entry name" value="HTH_GNTR"/>
    <property type="match status" value="1"/>
</dbReference>
<evidence type="ECO:0000256" key="4">
    <source>
        <dbReference type="SAM" id="MobiDB-lite"/>
    </source>
</evidence>
<dbReference type="InterPro" id="IPR000524">
    <property type="entry name" value="Tscrpt_reg_HTH_GntR"/>
</dbReference>
<evidence type="ECO:0000256" key="3">
    <source>
        <dbReference type="ARBA" id="ARBA00023163"/>
    </source>
</evidence>
<sequence>MDQAAHTAHTPGAPGDARAPARVRRHSVRDQVLDALRTAIRGGELRPGEVYSAPALGERFGVSATPVREAMQQLAAEGAVEILPNRGFRVLAPSARDLAELAEVRALLLVPLLHRLAAGLPPERWLTLSRLAGDDAEFHEALVALSGNRQLVRVAGELRARARPPAASQARRQALVDALTAGDAAAAEAVLRELLGAPERP</sequence>
<feature type="domain" description="HTH gntR-type" evidence="5">
    <location>
        <begin position="26"/>
        <end position="93"/>
    </location>
</feature>
<evidence type="ECO:0000313" key="7">
    <source>
        <dbReference type="Proteomes" id="UP001500443"/>
    </source>
</evidence>
<evidence type="ECO:0000256" key="2">
    <source>
        <dbReference type="ARBA" id="ARBA00023125"/>
    </source>
</evidence>
<dbReference type="RefSeq" id="WP_344292092.1">
    <property type="nucleotide sequence ID" value="NZ_BAAAPF010000197.1"/>
</dbReference>
<dbReference type="SMART" id="SM00895">
    <property type="entry name" value="FCD"/>
    <property type="match status" value="1"/>
</dbReference>
<dbReference type="InterPro" id="IPR036390">
    <property type="entry name" value="WH_DNA-bd_sf"/>
</dbReference>